<gene>
    <name evidence="1" type="ORF">HBH26_13090</name>
</gene>
<evidence type="ECO:0008006" key="3">
    <source>
        <dbReference type="Google" id="ProtNLM"/>
    </source>
</evidence>
<evidence type="ECO:0000313" key="1">
    <source>
        <dbReference type="EMBL" id="NJR79519.1"/>
    </source>
</evidence>
<dbReference type="EMBL" id="JAAVJH010000007">
    <property type="protein sequence ID" value="NJR79519.1"/>
    <property type="molecule type" value="Genomic_DNA"/>
</dbReference>
<comment type="caution">
    <text evidence="1">The sequence shown here is derived from an EMBL/GenBank/DDBJ whole genome shotgun (WGS) entry which is preliminary data.</text>
</comment>
<protein>
    <recommendedName>
        <fullName evidence="3">DUF4402 domain-containing protein</fullName>
    </recommendedName>
</protein>
<evidence type="ECO:0000313" key="2">
    <source>
        <dbReference type="Proteomes" id="UP000732399"/>
    </source>
</evidence>
<reference evidence="1 2" key="1">
    <citation type="submission" date="2020-03" db="EMBL/GenBank/DDBJ databases">
        <authorList>
            <person name="Wang L."/>
            <person name="He N."/>
            <person name="Li Y."/>
            <person name="Fang Y."/>
            <person name="Zhang F."/>
        </authorList>
    </citation>
    <scope>NUCLEOTIDE SEQUENCE [LARGE SCALE GENOMIC DNA]</scope>
    <source>
        <strain evidence="1 2">36D10-4-7</strain>
    </source>
</reference>
<proteinExistence type="predicted"/>
<organism evidence="1 2">
    <name type="scientific">Sphingomonas corticis</name>
    <dbReference type="NCBI Taxonomy" id="2722791"/>
    <lineage>
        <taxon>Bacteria</taxon>
        <taxon>Pseudomonadati</taxon>
        <taxon>Pseudomonadota</taxon>
        <taxon>Alphaproteobacteria</taxon>
        <taxon>Sphingomonadales</taxon>
        <taxon>Sphingomonadaceae</taxon>
        <taxon>Sphingomonas</taxon>
    </lineage>
</organism>
<sequence>MNPLLLLLPLALGPFAATPVADEELAEHRGGFRLPGGIDVAMTIDTQTAVDGAVVLRTVFRADQGTPTLATYVPRAGETVAGASAGASRPAATIPVVSYDRQSGIRVSGGVAAPGVSLAPQAGAIPAGLEQVSGGAATAAGAVSERTQGALRLVELTGADLSVTHVAGGAFGAAIANMGSDRTIDTQTSVAIDLSGAGPDVIGSSMLRVQDIATQALAGRL</sequence>
<dbReference type="Proteomes" id="UP000732399">
    <property type="component" value="Unassembled WGS sequence"/>
</dbReference>
<accession>A0ABX1CNN4</accession>
<dbReference type="RefSeq" id="WP_168135064.1">
    <property type="nucleotide sequence ID" value="NZ_JAAVJH010000007.1"/>
</dbReference>
<name>A0ABX1CNN4_9SPHN</name>
<keyword evidence="2" id="KW-1185">Reference proteome</keyword>